<proteinExistence type="inferred from homology"/>
<keyword evidence="6" id="KW-1185">Reference proteome</keyword>
<name>A0A4Y2QX44_ARAVE</name>
<organism evidence="5 6">
    <name type="scientific">Araneus ventricosus</name>
    <name type="common">Orbweaver spider</name>
    <name type="synonym">Epeira ventricosa</name>
    <dbReference type="NCBI Taxonomy" id="182803"/>
    <lineage>
        <taxon>Eukaryota</taxon>
        <taxon>Metazoa</taxon>
        <taxon>Ecdysozoa</taxon>
        <taxon>Arthropoda</taxon>
        <taxon>Chelicerata</taxon>
        <taxon>Arachnida</taxon>
        <taxon>Araneae</taxon>
        <taxon>Araneomorphae</taxon>
        <taxon>Entelegynae</taxon>
        <taxon>Araneoidea</taxon>
        <taxon>Araneidae</taxon>
        <taxon>Araneus</taxon>
    </lineage>
</organism>
<evidence type="ECO:0000313" key="6">
    <source>
        <dbReference type="Proteomes" id="UP000499080"/>
    </source>
</evidence>
<comment type="caution">
    <text evidence="5">The sequence shown here is derived from an EMBL/GenBank/DDBJ whole genome shotgun (WGS) entry which is preliminary data.</text>
</comment>
<reference evidence="5 6" key="1">
    <citation type="journal article" date="2019" name="Sci. Rep.">
        <title>Orb-weaving spider Araneus ventricosus genome elucidates the spidroin gene catalogue.</title>
        <authorList>
            <person name="Kono N."/>
            <person name="Nakamura H."/>
            <person name="Ohtoshi R."/>
            <person name="Moran D.A.P."/>
            <person name="Shinohara A."/>
            <person name="Yoshida Y."/>
            <person name="Fujiwara M."/>
            <person name="Mori M."/>
            <person name="Tomita M."/>
            <person name="Arakawa K."/>
        </authorList>
    </citation>
    <scope>NUCLEOTIDE SEQUENCE [LARGE SCALE GENOMIC DNA]</scope>
</reference>
<accession>A0A4Y2QX44</accession>
<comment type="subcellular location">
    <subcellularLocation>
        <location evidence="1">Golgi apparatus</location>
        <location evidence="1">cis-Golgi network membrane</location>
        <topology evidence="1">Multi-pass membrane protein</topology>
    </subcellularLocation>
</comment>
<dbReference type="Pfam" id="PF07970">
    <property type="entry name" value="COPIIcoated_ERV"/>
    <property type="match status" value="1"/>
</dbReference>
<dbReference type="GO" id="GO:0006888">
    <property type="term" value="P:endoplasmic reticulum to Golgi vesicle-mediated transport"/>
    <property type="evidence" value="ECO:0007669"/>
    <property type="project" value="TreeGrafter"/>
</dbReference>
<sequence length="270" mass="30031">MCDFLSIDAMDVSGEQQINLEHNIYKRRLDENGKPLEKPEKEKVGSSEVMNITIPPTLDPNRCESCYGAEVPPKNCCNTCEDVQNAYRMRGWAVPDSNNFVQCVREGWSKKLESVDKEGCQIFGYLDVNRVAGNFHIAPGKTFTQHHVHVHDLQPFAASQFNLTHKIRHLSFGHSIPGKTNPLDGTVQAAHVVFAFLRAGLPLKPTVLTVPLSLECSSVSVLCPQLCIDAETHQDCDGKVLTQPPNLSHDCVCFPLRANAAPILLRFFHT</sequence>
<dbReference type="InterPro" id="IPR045888">
    <property type="entry name" value="Erv"/>
</dbReference>
<comment type="similarity">
    <text evidence="2">Belongs to the ERGIC family.</text>
</comment>
<dbReference type="InterPro" id="IPR012936">
    <property type="entry name" value="Erv_C"/>
</dbReference>
<dbReference type="GO" id="GO:0006890">
    <property type="term" value="P:retrograde vesicle-mediated transport, Golgi to endoplasmic reticulum"/>
    <property type="evidence" value="ECO:0007669"/>
    <property type="project" value="TreeGrafter"/>
</dbReference>
<evidence type="ECO:0000259" key="4">
    <source>
        <dbReference type="Pfam" id="PF07970"/>
    </source>
</evidence>
<dbReference type="GO" id="GO:0030134">
    <property type="term" value="C:COPII-coated ER to Golgi transport vesicle"/>
    <property type="evidence" value="ECO:0007669"/>
    <property type="project" value="TreeGrafter"/>
</dbReference>
<evidence type="ECO:0000256" key="2">
    <source>
        <dbReference type="ARBA" id="ARBA00005648"/>
    </source>
</evidence>
<dbReference type="OrthoDB" id="6407465at2759"/>
<feature type="domain" description="Endoplasmic reticulum vesicle transporter C-terminal" evidence="4">
    <location>
        <begin position="66"/>
        <end position="188"/>
    </location>
</feature>
<evidence type="ECO:0000313" key="5">
    <source>
        <dbReference type="EMBL" id="GBN67908.1"/>
    </source>
</evidence>
<dbReference type="Proteomes" id="UP000499080">
    <property type="component" value="Unassembled WGS sequence"/>
</dbReference>
<gene>
    <name evidence="5" type="primary">ergic3_10</name>
    <name evidence="5" type="ORF">AVEN_212009_1</name>
</gene>
<evidence type="ECO:0000256" key="3">
    <source>
        <dbReference type="ARBA" id="ARBA00040493"/>
    </source>
</evidence>
<dbReference type="AlphaFoldDB" id="A0A4Y2QX44"/>
<dbReference type="PANTHER" id="PTHR10984:SF25">
    <property type="entry name" value="ENDOPLASMIC RETICULUM-GOLGI INTERMEDIATE COMPARTMENT PROTEIN 3"/>
    <property type="match status" value="1"/>
</dbReference>
<evidence type="ECO:0000256" key="1">
    <source>
        <dbReference type="ARBA" id="ARBA00004257"/>
    </source>
</evidence>
<dbReference type="PANTHER" id="PTHR10984">
    <property type="entry name" value="ENDOPLASMIC RETICULUM-GOLGI INTERMEDIATE COMPARTMENT PROTEIN"/>
    <property type="match status" value="1"/>
</dbReference>
<protein>
    <recommendedName>
        <fullName evidence="3">Endoplasmic reticulum-Golgi intermediate compartment protein 3</fullName>
    </recommendedName>
</protein>
<dbReference type="GO" id="GO:0005789">
    <property type="term" value="C:endoplasmic reticulum membrane"/>
    <property type="evidence" value="ECO:0007669"/>
    <property type="project" value="TreeGrafter"/>
</dbReference>
<dbReference type="EMBL" id="BGPR01015074">
    <property type="protein sequence ID" value="GBN67908.1"/>
    <property type="molecule type" value="Genomic_DNA"/>
</dbReference>
<dbReference type="GO" id="GO:0000139">
    <property type="term" value="C:Golgi membrane"/>
    <property type="evidence" value="ECO:0007669"/>
    <property type="project" value="TreeGrafter"/>
</dbReference>